<accession>A0A517WCX4</accession>
<reference evidence="1 2" key="1">
    <citation type="submission" date="2019-02" db="EMBL/GenBank/DDBJ databases">
        <title>Deep-cultivation of Planctomycetes and their phenomic and genomic characterization uncovers novel biology.</title>
        <authorList>
            <person name="Wiegand S."/>
            <person name="Jogler M."/>
            <person name="Boedeker C."/>
            <person name="Pinto D."/>
            <person name="Vollmers J."/>
            <person name="Rivas-Marin E."/>
            <person name="Kohn T."/>
            <person name="Peeters S.H."/>
            <person name="Heuer A."/>
            <person name="Rast P."/>
            <person name="Oberbeckmann S."/>
            <person name="Bunk B."/>
            <person name="Jeske O."/>
            <person name="Meyerdierks A."/>
            <person name="Storesund J.E."/>
            <person name="Kallscheuer N."/>
            <person name="Luecker S."/>
            <person name="Lage O.M."/>
            <person name="Pohl T."/>
            <person name="Merkel B.J."/>
            <person name="Hornburger P."/>
            <person name="Mueller R.-W."/>
            <person name="Bruemmer F."/>
            <person name="Labrenz M."/>
            <person name="Spormann A.M."/>
            <person name="Op den Camp H."/>
            <person name="Overmann J."/>
            <person name="Amann R."/>
            <person name="Jetten M.S.M."/>
            <person name="Mascher T."/>
            <person name="Medema M.H."/>
            <person name="Devos D.P."/>
            <person name="Kaster A.-K."/>
            <person name="Ovreas L."/>
            <person name="Rohde M."/>
            <person name="Galperin M.Y."/>
            <person name="Jogler C."/>
        </authorList>
    </citation>
    <scope>NUCLEOTIDE SEQUENCE [LARGE SCALE GENOMIC DNA]</scope>
    <source>
        <strain evidence="1 2">V6</strain>
    </source>
</reference>
<evidence type="ECO:0000313" key="1">
    <source>
        <dbReference type="EMBL" id="QDU03106.1"/>
    </source>
</evidence>
<organism evidence="1 2">
    <name type="scientific">Gimesia chilikensis</name>
    <dbReference type="NCBI Taxonomy" id="2605989"/>
    <lineage>
        <taxon>Bacteria</taxon>
        <taxon>Pseudomonadati</taxon>
        <taxon>Planctomycetota</taxon>
        <taxon>Planctomycetia</taxon>
        <taxon>Planctomycetales</taxon>
        <taxon>Planctomycetaceae</taxon>
        <taxon>Gimesia</taxon>
    </lineage>
</organism>
<dbReference type="Proteomes" id="UP000320722">
    <property type="component" value="Chromosome"/>
</dbReference>
<dbReference type="AlphaFoldDB" id="A0A517WCX4"/>
<dbReference type="RefSeq" id="WP_145040652.1">
    <property type="nucleotide sequence ID" value="NZ_CP036347.1"/>
</dbReference>
<protein>
    <submittedName>
        <fullName evidence="1">Uncharacterized protein</fullName>
    </submittedName>
</protein>
<evidence type="ECO:0000313" key="2">
    <source>
        <dbReference type="Proteomes" id="UP000320722"/>
    </source>
</evidence>
<proteinExistence type="predicted"/>
<name>A0A517WCX4_9PLAN</name>
<dbReference type="EMBL" id="CP036347">
    <property type="protein sequence ID" value="QDU03106.1"/>
    <property type="molecule type" value="Genomic_DNA"/>
</dbReference>
<gene>
    <name evidence="1" type="ORF">V6x_28180</name>
</gene>
<sequence length="69" mass="8185">MPDHYFIHVLYFDKSGVEQSGYFNKKDNVFLCTPELPRCLFQREELSVSLERIFELHGSSVRAITVQRY</sequence>